<gene>
    <name evidence="4" type="ORF">PCOR1329_LOCUS14376</name>
</gene>
<dbReference type="Proteomes" id="UP001189429">
    <property type="component" value="Unassembled WGS sequence"/>
</dbReference>
<evidence type="ECO:0000256" key="1">
    <source>
        <dbReference type="SAM" id="Coils"/>
    </source>
</evidence>
<feature type="compositionally biased region" description="Basic and acidic residues" evidence="2">
    <location>
        <begin position="304"/>
        <end position="324"/>
    </location>
</feature>
<protein>
    <recommendedName>
        <fullName evidence="3">EF-hand domain-containing protein</fullName>
    </recommendedName>
</protein>
<evidence type="ECO:0000256" key="2">
    <source>
        <dbReference type="SAM" id="MobiDB-lite"/>
    </source>
</evidence>
<evidence type="ECO:0000313" key="5">
    <source>
        <dbReference type="Proteomes" id="UP001189429"/>
    </source>
</evidence>
<accession>A0ABN9QUT7</accession>
<name>A0ABN9QUT7_9DINO</name>
<feature type="coiled-coil region" evidence="1">
    <location>
        <begin position="263"/>
        <end position="290"/>
    </location>
</feature>
<dbReference type="EMBL" id="CAUYUJ010004294">
    <property type="protein sequence ID" value="CAK0808981.1"/>
    <property type="molecule type" value="Genomic_DNA"/>
</dbReference>
<keyword evidence="5" id="KW-1185">Reference proteome</keyword>
<reference evidence="4" key="1">
    <citation type="submission" date="2023-10" db="EMBL/GenBank/DDBJ databases">
        <authorList>
            <person name="Chen Y."/>
            <person name="Shah S."/>
            <person name="Dougan E. K."/>
            <person name="Thang M."/>
            <person name="Chan C."/>
        </authorList>
    </citation>
    <scope>NUCLEOTIDE SEQUENCE [LARGE SCALE GENOMIC DNA]</scope>
</reference>
<evidence type="ECO:0000313" key="4">
    <source>
        <dbReference type="EMBL" id="CAK0808981.1"/>
    </source>
</evidence>
<sequence length="1458" mass="155798">YLSLSPSSLYPPPPPLLPRSYLKIKAAPTLQLIFSPAMKTFQAAATVALLLVGATPTQAAADGQNPLGKVLELLGSLAVKVASEGEAEQKAFVEYTNWCDDAASNKRNDIKTGETKKGDLEASIGKLTSDIAVSEGKIEELVKSIATQTKDLTDATAIRKKEASEFSANEAELMDSIDTLGRAISIISKEMAKNPAAFTQLDTSSFKSLMKGLTAVMEAASFTAASKQKLTALVQAGQSSDSDEDPMGAPAATVYKTHSSDILDLLEDLKEKAEEDLAALRKAETNTKQNFEMLEQSLTDANDNDNKDMVDEKAAKSAAEEEKAADTKDLEMTIKALTDANSVLESIKSDCMQVAADHEVTVAGRNAELKAIADAKKILEDTTSGAVAQSYSLVQLSAGRSRMRTSADLKQAEVVTAVQQLARALPSQARGQSRFAAWARYSCRLFTGTLAVQRGALAAAIARSVMSKCGAGGLVGKPAVAGAAIAAPANAVTDSGPPQQARGELAHGCRRLFIDRGGQPSSHLTGVPREGTVAVQRGALAAAIARSVMSKCGAGGRGEWMGDDGNRGDWLMRACRACNGCDGLGATQAGRRSVPQVCRRGMTGVQVWTESRITCNAAGHCPGGKHACWPFATVALLLTPLGDAFVAWLAALPEKIEREEVNFPEERRKAIFKHLDSAKTGSITLENFKDMFKRRFTCVKQISVTDVFEIAKSKTTSKIEPGEVLESTGMAGARADEGGMTRIECRIVSSGAVGFVTVKGNEGTKYLDEVTAFSAFTVGMDKALAEASKAINKASGFLSQKAKELSASTPGPLAEARAELLKLRPKVTSASQSLDTMKRKTVLAKAAFVKREAEERNAHIVAKEKKEADAVLAVARAKVDPMEACARKLEEAAAPVLAAGSELEAFPTPAAALQDVMQLFNDVTGCVGEAKACLKEETEKIRKVLKGPILDAQRELKKMQMRCETLAKECKGTVDKVKKACSTISAAKSALISTAMRAEVQKRGITVEALFDELAASSDRISEEAFCKHASAAVDGAALQPEHVLLVARGIEADGAGKLPSGAEAAGISRRRFVAFVQRYYTVVKPIAITDVLDVTKGKTRRKAEVNEVIEVLEGPCVDEKLKMSRIRGKALSDSVEGWISVQGNQGTPFLTEAQKPYYCCTAGAPLEKDFQTTEPPVRELRPDEIVELLEGPKKEAFAPALRARGKACKDQAQGWFTARDKKGTVMAEADAKYYSCVTSVAMTDELDVKSCKVVRKLAVGELFVVTEGPVEEKEAGITRIKGKALKDEAEGWITSKGNAGTVYAEPSKKHWSIVQEQPMTKAFKSNGPVEEVRSLEAGEAVLLLEGPKEEAFPPDVRIKGRALSDGAIGWITLKGTTVKKWSLFYKVLKSGPAHDARSPEGAQVLRETTAGEVAEWLEGPVEEGKELRIKAKLQKDGVIGWVSVRDAEGNKLMENAA</sequence>
<dbReference type="InterPro" id="IPR002048">
    <property type="entry name" value="EF_hand_dom"/>
</dbReference>
<dbReference type="PROSITE" id="PS50222">
    <property type="entry name" value="EF_HAND_2"/>
    <property type="match status" value="1"/>
</dbReference>
<organism evidence="4 5">
    <name type="scientific">Prorocentrum cordatum</name>
    <dbReference type="NCBI Taxonomy" id="2364126"/>
    <lineage>
        <taxon>Eukaryota</taxon>
        <taxon>Sar</taxon>
        <taxon>Alveolata</taxon>
        <taxon>Dinophyceae</taxon>
        <taxon>Prorocentrales</taxon>
        <taxon>Prorocentraceae</taxon>
        <taxon>Prorocentrum</taxon>
    </lineage>
</organism>
<evidence type="ECO:0000259" key="3">
    <source>
        <dbReference type="PROSITE" id="PS50222"/>
    </source>
</evidence>
<feature type="region of interest" description="Disordered" evidence="2">
    <location>
        <begin position="298"/>
        <end position="324"/>
    </location>
</feature>
<comment type="caution">
    <text evidence="4">The sequence shown here is derived from an EMBL/GenBank/DDBJ whole genome shotgun (WGS) entry which is preliminary data.</text>
</comment>
<feature type="non-terminal residue" evidence="4">
    <location>
        <position position="1"/>
    </location>
</feature>
<proteinExistence type="predicted"/>
<feature type="domain" description="EF-hand" evidence="3">
    <location>
        <begin position="663"/>
        <end position="698"/>
    </location>
</feature>
<keyword evidence="1" id="KW-0175">Coiled coil</keyword>